<evidence type="ECO:0000256" key="2">
    <source>
        <dbReference type="ARBA" id="ARBA00022679"/>
    </source>
</evidence>
<dbReference type="Pfam" id="PF02388">
    <property type="entry name" value="FemAB"/>
    <property type="match status" value="2"/>
</dbReference>
<accession>E1YJK7</accession>
<dbReference type="InterPro" id="IPR003447">
    <property type="entry name" value="FEMABX"/>
</dbReference>
<dbReference type="GO" id="GO:0009252">
    <property type="term" value="P:peptidoglycan biosynthetic process"/>
    <property type="evidence" value="ECO:0007669"/>
    <property type="project" value="UniProtKB-KW"/>
</dbReference>
<dbReference type="PROSITE" id="PS51191">
    <property type="entry name" value="FEMABX"/>
    <property type="match status" value="1"/>
</dbReference>
<dbReference type="GO" id="GO:0071555">
    <property type="term" value="P:cell wall organization"/>
    <property type="evidence" value="ECO:0007669"/>
    <property type="project" value="UniProtKB-KW"/>
</dbReference>
<gene>
    <name evidence="7" type="ORF">N47_E49730</name>
</gene>
<dbReference type="GO" id="GO:0008360">
    <property type="term" value="P:regulation of cell shape"/>
    <property type="evidence" value="ECO:0007669"/>
    <property type="project" value="UniProtKB-KW"/>
</dbReference>
<proteinExistence type="inferred from homology"/>
<evidence type="ECO:0000256" key="3">
    <source>
        <dbReference type="ARBA" id="ARBA00022960"/>
    </source>
</evidence>
<comment type="similarity">
    <text evidence="1">Belongs to the FemABX family.</text>
</comment>
<dbReference type="EMBL" id="FR695877">
    <property type="protein sequence ID" value="CBX31461.1"/>
    <property type="molecule type" value="Genomic_DNA"/>
</dbReference>
<protein>
    <recommendedName>
        <fullName evidence="8">BioF2-like acetyltransferase domain-containing protein</fullName>
    </recommendedName>
</protein>
<keyword evidence="3" id="KW-0133">Cell shape</keyword>
<evidence type="ECO:0000256" key="5">
    <source>
        <dbReference type="ARBA" id="ARBA00023315"/>
    </source>
</evidence>
<evidence type="ECO:0000256" key="1">
    <source>
        <dbReference type="ARBA" id="ARBA00009943"/>
    </source>
</evidence>
<evidence type="ECO:0008006" key="8">
    <source>
        <dbReference type="Google" id="ProtNLM"/>
    </source>
</evidence>
<dbReference type="Gene3D" id="3.40.630.30">
    <property type="match status" value="1"/>
</dbReference>
<dbReference type="PANTHER" id="PTHR36174">
    <property type="entry name" value="LIPID II:GLYCINE GLYCYLTRANSFERASE"/>
    <property type="match status" value="1"/>
</dbReference>
<sequence>MNWHSDLSIYASEPFLRAVSDEYGWLGGFDDSDNIRCILPYTIVRKAMVRMVRFRVETILIDKNLSIEDEKLFLNSAIEYFRSIKADIIIPATTNTIFRAYPDGAVAAPYGTYLINLTQSEESLWSNLSSSHRRKVRLAGKHDVQIRTGIEYTEIAYKLVRDTFKRSAIPFMDFNAFRKMVKSFGENVKIFVADYQGVIQGSLVIPFSNHTAYYVYGGSIPKPITGATNLLHWEAIRHFSILGVKQYDFVGVRINPEGGTKQEGLKSFKQRFGGKLVQGFMWKYPINPVKAAVYSSAVKMLRGGDIVDQERHKL</sequence>
<dbReference type="InterPro" id="IPR016181">
    <property type="entry name" value="Acyl_CoA_acyltransferase"/>
</dbReference>
<dbReference type="InterPro" id="IPR050644">
    <property type="entry name" value="PG_Glycine_Bridge_Synth"/>
</dbReference>
<evidence type="ECO:0000256" key="4">
    <source>
        <dbReference type="ARBA" id="ARBA00022984"/>
    </source>
</evidence>
<dbReference type="SUPFAM" id="SSF55729">
    <property type="entry name" value="Acyl-CoA N-acyltransferases (Nat)"/>
    <property type="match status" value="1"/>
</dbReference>
<dbReference type="GO" id="GO:0016755">
    <property type="term" value="F:aminoacyltransferase activity"/>
    <property type="evidence" value="ECO:0007669"/>
    <property type="project" value="InterPro"/>
</dbReference>
<name>E1YJK7_9BACT</name>
<reference evidence="7" key="1">
    <citation type="journal article" date="2011" name="Environ. Microbiol.">
        <title>Genomic insights into the metabolic potential of the polycyclic aromatic hydrocarbon degrading sulfate-reducing Deltaproteobacterium N47.</title>
        <authorList>
            <person name="Bergmann F."/>
            <person name="Selesi D."/>
            <person name="Weinmaier T."/>
            <person name="Tischler P."/>
            <person name="Rattei T."/>
            <person name="Meckenstock R.U."/>
        </authorList>
    </citation>
    <scope>NUCLEOTIDE SEQUENCE</scope>
</reference>
<keyword evidence="4" id="KW-0573">Peptidoglycan synthesis</keyword>
<evidence type="ECO:0000313" key="7">
    <source>
        <dbReference type="EMBL" id="CBX31461.1"/>
    </source>
</evidence>
<dbReference type="AlphaFoldDB" id="E1YJK7"/>
<evidence type="ECO:0000256" key="6">
    <source>
        <dbReference type="ARBA" id="ARBA00023316"/>
    </source>
</evidence>
<keyword evidence="6" id="KW-0961">Cell wall biogenesis/degradation</keyword>
<dbReference type="PANTHER" id="PTHR36174:SF1">
    <property type="entry name" value="LIPID II:GLYCINE GLYCYLTRANSFERASE"/>
    <property type="match status" value="1"/>
</dbReference>
<keyword evidence="5" id="KW-0012">Acyltransferase</keyword>
<organism evidence="7">
    <name type="scientific">uncultured Desulfobacterium sp</name>
    <dbReference type="NCBI Taxonomy" id="201089"/>
    <lineage>
        <taxon>Bacteria</taxon>
        <taxon>Pseudomonadati</taxon>
        <taxon>Thermodesulfobacteriota</taxon>
        <taxon>Desulfobacteria</taxon>
        <taxon>Desulfobacterales</taxon>
        <taxon>Desulfobacteriaceae</taxon>
        <taxon>Desulfobacterium</taxon>
        <taxon>environmental samples</taxon>
    </lineage>
</organism>
<keyword evidence="2" id="KW-0808">Transferase</keyword>